<evidence type="ECO:0000259" key="1">
    <source>
        <dbReference type="Pfam" id="PF17921"/>
    </source>
</evidence>
<keyword evidence="3" id="KW-1185">Reference proteome</keyword>
<protein>
    <submittedName>
        <fullName evidence="2">Gypsy retrotransposon integrase-like protein 1</fullName>
    </submittedName>
</protein>
<gene>
    <name evidence="2" type="primary">GIN1</name>
    <name evidence="2" type="ORF">CR513_45064</name>
</gene>
<dbReference type="OrthoDB" id="1736338at2759"/>
<dbReference type="Proteomes" id="UP000257109">
    <property type="component" value="Unassembled WGS sequence"/>
</dbReference>
<proteinExistence type="predicted"/>
<dbReference type="SUPFAM" id="SSF53098">
    <property type="entry name" value="Ribonuclease H-like"/>
    <property type="match status" value="1"/>
</dbReference>
<dbReference type="PANTHER" id="PTHR47266">
    <property type="entry name" value="ENDONUCLEASE-RELATED"/>
    <property type="match status" value="1"/>
</dbReference>
<accession>A0A371F9Y3</accession>
<dbReference type="InterPro" id="IPR041588">
    <property type="entry name" value="Integrase_H2C2"/>
</dbReference>
<dbReference type="Gene3D" id="3.30.420.10">
    <property type="entry name" value="Ribonuclease H-like superfamily/Ribonuclease H"/>
    <property type="match status" value="1"/>
</dbReference>
<reference evidence="2" key="1">
    <citation type="submission" date="2018-05" db="EMBL/GenBank/DDBJ databases">
        <title>Draft genome of Mucuna pruriens seed.</title>
        <authorList>
            <person name="Nnadi N.E."/>
            <person name="Vos R."/>
            <person name="Hasami M.H."/>
            <person name="Devisetty U.K."/>
            <person name="Aguiy J.C."/>
        </authorList>
    </citation>
    <scope>NUCLEOTIDE SEQUENCE [LARGE SCALE GENOMIC DNA]</scope>
    <source>
        <strain evidence="2">JCA_2017</strain>
    </source>
</reference>
<feature type="non-terminal residue" evidence="2">
    <location>
        <position position="1"/>
    </location>
</feature>
<evidence type="ECO:0000313" key="2">
    <source>
        <dbReference type="EMBL" id="RDX75098.1"/>
    </source>
</evidence>
<dbReference type="Gene3D" id="1.10.340.70">
    <property type="match status" value="1"/>
</dbReference>
<dbReference type="GO" id="GO:0003676">
    <property type="term" value="F:nucleic acid binding"/>
    <property type="evidence" value="ECO:0007669"/>
    <property type="project" value="InterPro"/>
</dbReference>
<dbReference type="InterPro" id="IPR052160">
    <property type="entry name" value="Gypsy_RT_Integrase-like"/>
</dbReference>
<dbReference type="EMBL" id="QJKJ01009947">
    <property type="protein sequence ID" value="RDX75098.1"/>
    <property type="molecule type" value="Genomic_DNA"/>
</dbReference>
<dbReference type="InterPro" id="IPR036397">
    <property type="entry name" value="RNaseH_sf"/>
</dbReference>
<dbReference type="AlphaFoldDB" id="A0A371F9Y3"/>
<evidence type="ECO:0000313" key="3">
    <source>
        <dbReference type="Proteomes" id="UP000257109"/>
    </source>
</evidence>
<name>A0A371F9Y3_MUCPR</name>
<dbReference type="InterPro" id="IPR012337">
    <property type="entry name" value="RNaseH-like_sf"/>
</dbReference>
<sequence length="313" mass="36485">MNIIFFNYIFTKREAAKYVLVTGEVEAERAIKEVHEEACGSHIVERALASKIVRVGFYWSTLKRDSLTFIKKCDNCQHYADRHQAPPEQLHSVASPRPFYMWWVDILGLFLLALGQVKFLMVAVDYFIKWIEVEPVATISTKRVKRFYWKKIICRFGLPVVIQSSTSVEQPQSTGKPKSRTKLYLKDCVSGSKRAKGCWVEELPQSDNYEEELRENLYMLQEEREMTYIRKCAAKDKVARIYNSTVFPRPIRKDDLVLGRTLIGAATNKLTSNWEGLFRVQEEVRHGAFRLEHLDGKVVPRTWNSATLRKYYN</sequence>
<feature type="domain" description="Integrase zinc-binding" evidence="1">
    <location>
        <begin position="27"/>
        <end position="80"/>
    </location>
</feature>
<organism evidence="2 3">
    <name type="scientific">Mucuna pruriens</name>
    <name type="common">Velvet bean</name>
    <name type="synonym">Dolichos pruriens</name>
    <dbReference type="NCBI Taxonomy" id="157652"/>
    <lineage>
        <taxon>Eukaryota</taxon>
        <taxon>Viridiplantae</taxon>
        <taxon>Streptophyta</taxon>
        <taxon>Embryophyta</taxon>
        <taxon>Tracheophyta</taxon>
        <taxon>Spermatophyta</taxon>
        <taxon>Magnoliopsida</taxon>
        <taxon>eudicotyledons</taxon>
        <taxon>Gunneridae</taxon>
        <taxon>Pentapetalae</taxon>
        <taxon>rosids</taxon>
        <taxon>fabids</taxon>
        <taxon>Fabales</taxon>
        <taxon>Fabaceae</taxon>
        <taxon>Papilionoideae</taxon>
        <taxon>50 kb inversion clade</taxon>
        <taxon>NPAAA clade</taxon>
        <taxon>indigoferoid/millettioid clade</taxon>
        <taxon>Phaseoleae</taxon>
        <taxon>Mucuna</taxon>
    </lineage>
</organism>
<comment type="caution">
    <text evidence="2">The sequence shown here is derived from an EMBL/GenBank/DDBJ whole genome shotgun (WGS) entry which is preliminary data.</text>
</comment>
<dbReference type="Pfam" id="PF17921">
    <property type="entry name" value="Integrase_H2C2"/>
    <property type="match status" value="1"/>
</dbReference>